<evidence type="ECO:0000259" key="15">
    <source>
        <dbReference type="Pfam" id="PF07715"/>
    </source>
</evidence>
<keyword evidence="5 11" id="KW-0812">Transmembrane</keyword>
<keyword evidence="10 11" id="KW-0998">Cell outer membrane</keyword>
<evidence type="ECO:0000256" key="5">
    <source>
        <dbReference type="ARBA" id="ARBA00022692"/>
    </source>
</evidence>
<dbReference type="PANTHER" id="PTHR30069">
    <property type="entry name" value="TONB-DEPENDENT OUTER MEMBRANE RECEPTOR"/>
    <property type="match status" value="1"/>
</dbReference>
<evidence type="ECO:0000313" key="17">
    <source>
        <dbReference type="Proteomes" id="UP000216101"/>
    </source>
</evidence>
<evidence type="ECO:0000259" key="14">
    <source>
        <dbReference type="Pfam" id="PF00593"/>
    </source>
</evidence>
<dbReference type="EMBL" id="NHNI01000001">
    <property type="protein sequence ID" value="OZY87063.1"/>
    <property type="molecule type" value="Genomic_DNA"/>
</dbReference>
<sequence>MLSTTAPTLTNTARLSVFIATSLALGLASAASADNSPALETIVVTANAQNTERDNTRRINIDTIRTYDKETVGAALNLSSGVSLSKVGARNEEMIYVRGFDLRQVPVFLDGIPVYVPYDGYVDLGRFNTFGIAHIDVAKGFSSLIYGPNTLGGAINLVSRKPGEILEGEIGAGTSWDDNGNNNSRRVYTNIGSNQGSWYLQAGLSYLDVDSFSLPDDFPARRFEDGGERNNSYSDDRKISVKLAFTPNETDEYSLSYSSQQGEKGNPPYAGAITTINARYWQWPVWDKDSLYFLSNTQWDRVSLKVRAYHDTYQNSLFTYDDATYTTQNRPSSFKSWYDDYTNGASAQLDFQLHTNNLLKAAYHWKEDIHREHNAGEPWRKTSDRTQSLVLEDTHNITDALSVVAGVSHDWRESLDAEDYNANTGVITDFPKGDNSANNTTLGLFYRVTEASRAHLTAARKHRFATIKDRFSYRMGSAIPNPDLRSEAADHIELGYEHQLNDRLRWDISLFRSDITDMIQAISIPASACTSPPCSQMQNIGEVRATGVDTGVHFSFGRVALGAVYSYLDRDNITSPSVYLIDTPQHKMAADLRWDITRAWNITATTEASSSRYTTSNGVQQTAGFGVTNIKTGYRIFDKKLLIEAGVRNAFDRFYEYSEGFPEAGRSWFLQANYSL</sequence>
<gene>
    <name evidence="16" type="ORF">CBP51_08780</name>
</gene>
<dbReference type="AlphaFoldDB" id="A0A266QB00"/>
<keyword evidence="17" id="KW-1185">Reference proteome</keyword>
<keyword evidence="9 16" id="KW-0675">Receptor</keyword>
<evidence type="ECO:0000256" key="8">
    <source>
        <dbReference type="ARBA" id="ARBA00023136"/>
    </source>
</evidence>
<evidence type="ECO:0000313" key="16">
    <source>
        <dbReference type="EMBL" id="OZY87063.1"/>
    </source>
</evidence>
<evidence type="ECO:0000256" key="4">
    <source>
        <dbReference type="ARBA" id="ARBA00022452"/>
    </source>
</evidence>
<dbReference type="RefSeq" id="WP_094984559.1">
    <property type="nucleotide sequence ID" value="NZ_NHNI01000001.1"/>
</dbReference>
<feature type="signal peptide" evidence="13">
    <location>
        <begin position="1"/>
        <end position="33"/>
    </location>
</feature>
<evidence type="ECO:0000256" key="7">
    <source>
        <dbReference type="ARBA" id="ARBA00023077"/>
    </source>
</evidence>
<dbReference type="InterPro" id="IPR037066">
    <property type="entry name" value="Plug_dom_sf"/>
</dbReference>
<evidence type="ECO:0000256" key="11">
    <source>
        <dbReference type="PROSITE-ProRule" id="PRU01360"/>
    </source>
</evidence>
<feature type="short sequence motif" description="TonB box" evidence="12">
    <location>
        <begin position="41"/>
        <end position="47"/>
    </location>
</feature>
<dbReference type="InterPro" id="IPR000531">
    <property type="entry name" value="Beta-barrel_TonB"/>
</dbReference>
<comment type="similarity">
    <text evidence="2">Belongs to the TonB-dependent receptor family. Hemoglobin/haptoglobin binding protein subfamily.</text>
</comment>
<proteinExistence type="inferred from homology"/>
<reference evidence="17" key="1">
    <citation type="submission" date="2017-05" db="EMBL/GenBank/DDBJ databases">
        <authorList>
            <person name="Barney B.M."/>
        </authorList>
    </citation>
    <scope>NUCLEOTIDE SEQUENCE [LARGE SCALE GENOMIC DNA]</scope>
    <source>
        <strain evidence="17">PSBB022</strain>
    </source>
</reference>
<dbReference type="GO" id="GO:0015344">
    <property type="term" value="F:siderophore uptake transmembrane transporter activity"/>
    <property type="evidence" value="ECO:0007669"/>
    <property type="project" value="TreeGrafter"/>
</dbReference>
<dbReference type="InterPro" id="IPR012910">
    <property type="entry name" value="Plug_dom"/>
</dbReference>
<comment type="subcellular location">
    <subcellularLocation>
        <location evidence="1 11">Cell outer membrane</location>
        <topology evidence="1 11">Multi-pass membrane protein</topology>
    </subcellularLocation>
</comment>
<evidence type="ECO:0000256" key="2">
    <source>
        <dbReference type="ARBA" id="ARBA00008143"/>
    </source>
</evidence>
<dbReference type="PROSITE" id="PS00430">
    <property type="entry name" value="TONB_DEPENDENT_REC_1"/>
    <property type="match status" value="1"/>
</dbReference>
<feature type="domain" description="TonB-dependent receptor plug" evidence="15">
    <location>
        <begin position="59"/>
        <end position="154"/>
    </location>
</feature>
<dbReference type="InterPro" id="IPR010916">
    <property type="entry name" value="TonB_box_CS"/>
</dbReference>
<keyword evidence="8 11" id="KW-0472">Membrane</keyword>
<evidence type="ECO:0000256" key="3">
    <source>
        <dbReference type="ARBA" id="ARBA00022448"/>
    </source>
</evidence>
<dbReference type="Proteomes" id="UP000216101">
    <property type="component" value="Unassembled WGS sequence"/>
</dbReference>
<comment type="caution">
    <text evidence="16">The sequence shown here is derived from an EMBL/GenBank/DDBJ whole genome shotgun (WGS) entry which is preliminary data.</text>
</comment>
<evidence type="ECO:0000256" key="12">
    <source>
        <dbReference type="PROSITE-ProRule" id="PRU10143"/>
    </source>
</evidence>
<dbReference type="GO" id="GO:0009279">
    <property type="term" value="C:cell outer membrane"/>
    <property type="evidence" value="ECO:0007669"/>
    <property type="project" value="UniProtKB-SubCell"/>
</dbReference>
<evidence type="ECO:0000256" key="9">
    <source>
        <dbReference type="ARBA" id="ARBA00023170"/>
    </source>
</evidence>
<dbReference type="PANTHER" id="PTHR30069:SF29">
    <property type="entry name" value="HEMOGLOBIN AND HEMOGLOBIN-HAPTOGLOBIN-BINDING PROTEIN 1-RELATED"/>
    <property type="match status" value="1"/>
</dbReference>
<keyword evidence="6 13" id="KW-0732">Signal</keyword>
<evidence type="ECO:0000256" key="1">
    <source>
        <dbReference type="ARBA" id="ARBA00004571"/>
    </source>
</evidence>
<dbReference type="InterPro" id="IPR036942">
    <property type="entry name" value="Beta-barrel_TonB_sf"/>
</dbReference>
<dbReference type="Pfam" id="PF07715">
    <property type="entry name" value="Plug"/>
    <property type="match status" value="1"/>
</dbReference>
<evidence type="ECO:0000256" key="13">
    <source>
        <dbReference type="SAM" id="SignalP"/>
    </source>
</evidence>
<dbReference type="SUPFAM" id="SSF56935">
    <property type="entry name" value="Porins"/>
    <property type="match status" value="1"/>
</dbReference>
<dbReference type="InterPro" id="IPR039426">
    <property type="entry name" value="TonB-dep_rcpt-like"/>
</dbReference>
<name>A0A266QB00_9GAMM</name>
<protein>
    <submittedName>
        <fullName evidence="16">TonB-dependent receptor</fullName>
    </submittedName>
</protein>
<dbReference type="PROSITE" id="PS52016">
    <property type="entry name" value="TONB_DEPENDENT_REC_3"/>
    <property type="match status" value="1"/>
</dbReference>
<keyword evidence="7 12" id="KW-0798">TonB box</keyword>
<feature type="domain" description="TonB-dependent receptor-like beta-barrel" evidence="14">
    <location>
        <begin position="256"/>
        <end position="649"/>
    </location>
</feature>
<dbReference type="GO" id="GO:0044718">
    <property type="term" value="P:siderophore transmembrane transport"/>
    <property type="evidence" value="ECO:0007669"/>
    <property type="project" value="TreeGrafter"/>
</dbReference>
<feature type="chain" id="PRO_5012334152" evidence="13">
    <location>
        <begin position="34"/>
        <end position="676"/>
    </location>
</feature>
<dbReference type="Gene3D" id="2.170.130.10">
    <property type="entry name" value="TonB-dependent receptor, plug domain"/>
    <property type="match status" value="1"/>
</dbReference>
<evidence type="ECO:0000256" key="10">
    <source>
        <dbReference type="ARBA" id="ARBA00023237"/>
    </source>
</evidence>
<accession>A0A266QB00</accession>
<keyword evidence="3 11" id="KW-0813">Transport</keyword>
<evidence type="ECO:0000256" key="6">
    <source>
        <dbReference type="ARBA" id="ARBA00022729"/>
    </source>
</evidence>
<dbReference type="Gene3D" id="2.40.170.20">
    <property type="entry name" value="TonB-dependent receptor, beta-barrel domain"/>
    <property type="match status" value="1"/>
</dbReference>
<organism evidence="16 17">
    <name type="scientific">Cellvibrio mixtus</name>
    <dbReference type="NCBI Taxonomy" id="39650"/>
    <lineage>
        <taxon>Bacteria</taxon>
        <taxon>Pseudomonadati</taxon>
        <taxon>Pseudomonadota</taxon>
        <taxon>Gammaproteobacteria</taxon>
        <taxon>Cellvibrionales</taxon>
        <taxon>Cellvibrionaceae</taxon>
        <taxon>Cellvibrio</taxon>
    </lineage>
</organism>
<dbReference type="Pfam" id="PF00593">
    <property type="entry name" value="TonB_dep_Rec_b-barrel"/>
    <property type="match status" value="1"/>
</dbReference>
<keyword evidence="4 11" id="KW-1134">Transmembrane beta strand</keyword>